<proteinExistence type="predicted"/>
<dbReference type="InterPro" id="IPR017900">
    <property type="entry name" value="4Fe4S_Fe_S_CS"/>
</dbReference>
<evidence type="ECO:0000256" key="5">
    <source>
        <dbReference type="ARBA" id="ARBA00023014"/>
    </source>
</evidence>
<dbReference type="Pfam" id="PF14691">
    <property type="entry name" value="Fer4_20"/>
    <property type="match status" value="1"/>
</dbReference>
<sequence>MDFTERSTRVYRTKQLYTKEELAAREALCVHEQPAFCAAACPLRLDARELLAHAAQGELGKARAMLERATPFPAILAAGCEAPCRAACRLSEVPGGQAVDIPAIERAAMRRGAARTGKGLLKFKKKKTAAVFGAELFTLVVAGELAGKSYPTKFYVAERSAEELIETCAPFLSTEGRAAEAKRLDGMDLGLVFGAQLTPELVRGCGADIVCVSRAVHGALGLGEPDGLTLCCEGGVLAQGRGAEGVIRAFYDARRAGVSADRLAQGMSPDNARGEEGPVESRLYTDLSEAVPGPSVPEGGGYSPEQAAAEAARCIQCRCEECIKGCAWLRHYGKFPRIMTREIYNNVGIIMGDHMMNGAINSCALCGQCTVNCPNGYDMAEICLSARRNMVATGKMSLAVHEFALYDQLFSNSEAFLCRPEPGYEKCAYVFFPGCQAGAIAPEAAYRAYEDLRARLPGGVGILLGCCGVISHWAGREELFEETCAQLRAELEKLGNPRIIAACPTCQKTLREAGLGECTGIWDLLLELGLPEGAPVSCGEVTLHDACGARGDAHTQKAVRELAERLGCKITEPGHTLDRSDCCGWGGLAAFAKPEVAEDYTRAALDGCEGVQLSYCMGCRDRYARGGAESAHILELIYSAPAGSPPGISEKRKNRLSLKQRLLRDIWKEDTHMAPRGYKIEYTPEVKEQMEQRMVLESDIETVMQAYREGGEAIYEADTGLRISRYRLGNVTFWVKFTEDAEGYVIHSAYSHRMTVETR</sequence>
<dbReference type="Gene3D" id="1.10.1060.10">
    <property type="entry name" value="Alpha-helical ferredoxin"/>
    <property type="match status" value="1"/>
</dbReference>
<dbReference type="PANTHER" id="PTHR43255:SF1">
    <property type="entry name" value="IRON-SULFUR-BINDING OXIDOREDUCTASE FADF-RELATED"/>
    <property type="match status" value="1"/>
</dbReference>
<reference evidence="8" key="2">
    <citation type="journal article" date="2021" name="PeerJ">
        <title>Extensive microbial diversity within the chicken gut microbiome revealed by metagenomics and culture.</title>
        <authorList>
            <person name="Gilroy R."/>
            <person name="Ravi A."/>
            <person name="Getino M."/>
            <person name="Pursley I."/>
            <person name="Horton D.L."/>
            <person name="Alikhan N.F."/>
            <person name="Baker D."/>
            <person name="Gharbi K."/>
            <person name="Hall N."/>
            <person name="Watson M."/>
            <person name="Adriaenssens E.M."/>
            <person name="Foster-Nyarko E."/>
            <person name="Jarju S."/>
            <person name="Secka A."/>
            <person name="Antonio M."/>
            <person name="Oren A."/>
            <person name="Chaudhuri R.R."/>
            <person name="La Ragione R."/>
            <person name="Hildebrand F."/>
            <person name="Pallen M.J."/>
        </authorList>
    </citation>
    <scope>NUCLEOTIDE SEQUENCE</scope>
    <source>
        <strain evidence="8">ChiGjej3B3-7149</strain>
    </source>
</reference>
<evidence type="ECO:0000313" key="8">
    <source>
        <dbReference type="EMBL" id="HIR55987.1"/>
    </source>
</evidence>
<dbReference type="AlphaFoldDB" id="A0A9D1J021"/>
<evidence type="ECO:0000313" key="9">
    <source>
        <dbReference type="Proteomes" id="UP000824238"/>
    </source>
</evidence>
<organism evidence="8 9">
    <name type="scientific">Candidatus Scatomorpha intestinigallinarum</name>
    <dbReference type="NCBI Taxonomy" id="2840923"/>
    <lineage>
        <taxon>Bacteria</taxon>
        <taxon>Bacillati</taxon>
        <taxon>Bacillota</taxon>
        <taxon>Clostridia</taxon>
        <taxon>Eubacteriales</taxon>
        <taxon>Candidatus Scatomorpha</taxon>
    </lineage>
</organism>
<evidence type="ECO:0000256" key="3">
    <source>
        <dbReference type="ARBA" id="ARBA00023002"/>
    </source>
</evidence>
<comment type="caution">
    <text evidence="8">The sequence shown here is derived from an EMBL/GenBank/DDBJ whole genome shotgun (WGS) entry which is preliminary data.</text>
</comment>
<evidence type="ECO:0000259" key="7">
    <source>
        <dbReference type="Pfam" id="PF14691"/>
    </source>
</evidence>
<feature type="domain" description="Cysteine-rich" evidence="6">
    <location>
        <begin position="429"/>
        <end position="510"/>
    </location>
</feature>
<keyword evidence="4" id="KW-0408">Iron</keyword>
<dbReference type="NCBIfam" id="NF045663">
    <property type="entry name" value="diclust_near_Sec"/>
    <property type="match status" value="1"/>
</dbReference>
<evidence type="ECO:0000256" key="2">
    <source>
        <dbReference type="ARBA" id="ARBA00022723"/>
    </source>
</evidence>
<evidence type="ECO:0000256" key="4">
    <source>
        <dbReference type="ARBA" id="ARBA00023004"/>
    </source>
</evidence>
<feature type="domain" description="Dihydroprymidine dehydrogenase" evidence="7">
    <location>
        <begin position="12"/>
        <end position="110"/>
    </location>
</feature>
<accession>A0A9D1J021</accession>
<evidence type="ECO:0000259" key="6">
    <source>
        <dbReference type="Pfam" id="PF02754"/>
    </source>
</evidence>
<dbReference type="Pfam" id="PF02754">
    <property type="entry name" value="CCG"/>
    <property type="match status" value="2"/>
</dbReference>
<reference evidence="8" key="1">
    <citation type="submission" date="2020-10" db="EMBL/GenBank/DDBJ databases">
        <authorList>
            <person name="Gilroy R."/>
        </authorList>
    </citation>
    <scope>NUCLEOTIDE SEQUENCE</scope>
    <source>
        <strain evidence="8">ChiGjej3B3-7149</strain>
    </source>
</reference>
<dbReference type="PANTHER" id="PTHR43255">
    <property type="entry name" value="IRON-SULFUR-BINDING OXIDOREDUCTASE FADF-RELATED-RELATED"/>
    <property type="match status" value="1"/>
</dbReference>
<dbReference type="Pfam" id="PF13534">
    <property type="entry name" value="Fer4_17"/>
    <property type="match status" value="1"/>
</dbReference>
<dbReference type="InterPro" id="IPR028261">
    <property type="entry name" value="DPD_II"/>
</dbReference>
<keyword evidence="5" id="KW-0411">Iron-sulfur</keyword>
<protein>
    <submittedName>
        <fullName evidence="8">4Fe-4S dicluster domain-containing protein</fullName>
    </submittedName>
</protein>
<keyword evidence="2" id="KW-0479">Metal-binding</keyword>
<dbReference type="Proteomes" id="UP000824238">
    <property type="component" value="Unassembled WGS sequence"/>
</dbReference>
<keyword evidence="3" id="KW-0560">Oxidoreductase</keyword>
<dbReference type="SUPFAM" id="SSF46548">
    <property type="entry name" value="alpha-helical ferredoxin"/>
    <property type="match status" value="2"/>
</dbReference>
<dbReference type="InterPro" id="IPR051460">
    <property type="entry name" value="HdrC_iron-sulfur_subunit"/>
</dbReference>
<name>A0A9D1J021_9FIRM</name>
<dbReference type="GO" id="GO:0046872">
    <property type="term" value="F:metal ion binding"/>
    <property type="evidence" value="ECO:0007669"/>
    <property type="project" value="UniProtKB-KW"/>
</dbReference>
<dbReference type="GO" id="GO:0016491">
    <property type="term" value="F:oxidoreductase activity"/>
    <property type="evidence" value="ECO:0007669"/>
    <property type="project" value="UniProtKB-KW"/>
</dbReference>
<dbReference type="EMBL" id="DVHH01000251">
    <property type="protein sequence ID" value="HIR55987.1"/>
    <property type="molecule type" value="Genomic_DNA"/>
</dbReference>
<evidence type="ECO:0000256" key="1">
    <source>
        <dbReference type="ARBA" id="ARBA00022485"/>
    </source>
</evidence>
<feature type="domain" description="Cysteine-rich" evidence="6">
    <location>
        <begin position="541"/>
        <end position="611"/>
    </location>
</feature>
<gene>
    <name evidence="8" type="ORF">IAD36_10390</name>
</gene>
<dbReference type="InterPro" id="IPR004017">
    <property type="entry name" value="Cys_rich_dom"/>
</dbReference>
<keyword evidence="1" id="KW-0004">4Fe-4S</keyword>
<dbReference type="GO" id="GO:0051539">
    <property type="term" value="F:4 iron, 4 sulfur cluster binding"/>
    <property type="evidence" value="ECO:0007669"/>
    <property type="project" value="UniProtKB-KW"/>
</dbReference>
<dbReference type="InterPro" id="IPR009051">
    <property type="entry name" value="Helical_ferredxn"/>
</dbReference>
<dbReference type="GO" id="GO:0005886">
    <property type="term" value="C:plasma membrane"/>
    <property type="evidence" value="ECO:0007669"/>
    <property type="project" value="TreeGrafter"/>
</dbReference>
<dbReference type="PROSITE" id="PS00198">
    <property type="entry name" value="4FE4S_FER_1"/>
    <property type="match status" value="1"/>
</dbReference>